<gene>
    <name evidence="1" type="ORF">Amon02_001157300</name>
</gene>
<sequence>MTIDSVQFGLFENNTVKDKQAAEDRLQQWLKLYTLSKDKNAVTLDTNVRLTRWKKLVYNSAVNTTTALVDLDCTRCALAGYKENIARPIMKEIYKVADADGYILPPELEQKMLDISDGLFYTPSMLVDVRLGRMIELETIVGNPLRIAKSLKVDTPHLEMMYGLLKLVQFRIQEKMGIITVGKDAGEKAAPPEDYGSGF</sequence>
<proteinExistence type="predicted"/>
<protein>
    <submittedName>
        <fullName evidence="1">Unnamed protein product</fullName>
    </submittedName>
</protein>
<accession>A0ACB5U8M3</accession>
<dbReference type="Proteomes" id="UP001165064">
    <property type="component" value="Unassembled WGS sequence"/>
</dbReference>
<evidence type="ECO:0000313" key="2">
    <source>
        <dbReference type="Proteomes" id="UP001165064"/>
    </source>
</evidence>
<evidence type="ECO:0000313" key="1">
    <source>
        <dbReference type="EMBL" id="GMF02798.1"/>
    </source>
</evidence>
<dbReference type="EMBL" id="BSXS01012670">
    <property type="protein sequence ID" value="GMF02798.1"/>
    <property type="molecule type" value="Genomic_DNA"/>
</dbReference>
<name>A0ACB5U8M3_AMBMO</name>
<keyword evidence="2" id="KW-1185">Reference proteome</keyword>
<reference evidence="1" key="1">
    <citation type="submission" date="2023-04" db="EMBL/GenBank/DDBJ databases">
        <title>Ambrosiozyma monospora NBRC 10751.</title>
        <authorList>
            <person name="Ichikawa N."/>
            <person name="Sato H."/>
            <person name="Tonouchi N."/>
        </authorList>
    </citation>
    <scope>NUCLEOTIDE SEQUENCE</scope>
    <source>
        <strain evidence="1">NBRC 10751</strain>
    </source>
</reference>
<comment type="caution">
    <text evidence="1">The sequence shown here is derived from an EMBL/GenBank/DDBJ whole genome shotgun (WGS) entry which is preliminary data.</text>
</comment>
<organism evidence="1 2">
    <name type="scientific">Ambrosiozyma monospora</name>
    <name type="common">Yeast</name>
    <name type="synonym">Endomycopsis monosporus</name>
    <dbReference type="NCBI Taxonomy" id="43982"/>
    <lineage>
        <taxon>Eukaryota</taxon>
        <taxon>Fungi</taxon>
        <taxon>Dikarya</taxon>
        <taxon>Ascomycota</taxon>
        <taxon>Saccharomycotina</taxon>
        <taxon>Pichiomycetes</taxon>
        <taxon>Pichiales</taxon>
        <taxon>Pichiaceae</taxon>
        <taxon>Ambrosiozyma</taxon>
    </lineage>
</organism>